<comment type="caution">
    <text evidence="1">The sequence shown here is derived from an EMBL/GenBank/DDBJ whole genome shotgun (WGS) entry which is preliminary data.</text>
</comment>
<keyword evidence="2" id="KW-1185">Reference proteome</keyword>
<dbReference type="EMBL" id="APHR01000032">
    <property type="protein sequence ID" value="EMR13153.1"/>
    <property type="molecule type" value="Genomic_DNA"/>
</dbReference>
<dbReference type="Gene3D" id="2.60.40.420">
    <property type="entry name" value="Cupredoxins - blue copper proteins"/>
    <property type="match status" value="1"/>
</dbReference>
<gene>
    <name evidence="1" type="ORF">MPL1_06612</name>
</gene>
<dbReference type="CDD" id="cd04221">
    <property type="entry name" value="MauL"/>
    <property type="match status" value="1"/>
</dbReference>
<proteinExistence type="predicted"/>
<dbReference type="SUPFAM" id="SSF49503">
    <property type="entry name" value="Cupredoxins"/>
    <property type="match status" value="1"/>
</dbReference>
<dbReference type="AlphaFoldDB" id="M7NWK7"/>
<organism evidence="1 2">
    <name type="scientific">Methylophaga lonarensis MPL</name>
    <dbReference type="NCBI Taxonomy" id="1286106"/>
    <lineage>
        <taxon>Bacteria</taxon>
        <taxon>Pseudomonadati</taxon>
        <taxon>Pseudomonadota</taxon>
        <taxon>Gammaproteobacteria</taxon>
        <taxon>Thiotrichales</taxon>
        <taxon>Piscirickettsiaceae</taxon>
        <taxon>Methylophaga</taxon>
    </lineage>
</organism>
<name>M7NWK7_9GAMM</name>
<accession>M7NWK7</accession>
<protein>
    <submittedName>
        <fullName evidence="1">Plastocyanin/azurin family domain-containing protein</fullName>
    </submittedName>
</protein>
<dbReference type="PATRIC" id="fig|1286106.3.peg.1329"/>
<evidence type="ECO:0000313" key="1">
    <source>
        <dbReference type="EMBL" id="EMR13153.1"/>
    </source>
</evidence>
<dbReference type="Proteomes" id="UP000012019">
    <property type="component" value="Unassembled WGS sequence"/>
</dbReference>
<evidence type="ECO:0000313" key="2">
    <source>
        <dbReference type="Proteomes" id="UP000012019"/>
    </source>
</evidence>
<reference evidence="1 2" key="1">
    <citation type="journal article" date="2013" name="Genome Announc.">
        <title>Draft Genome Sequence of Methylophaga lonarensis MPLT, a Haloalkaliphilic (Non-Methane-Utilizing) Methylotroph.</title>
        <authorList>
            <person name="Shetty S.A."/>
            <person name="Marathe N.P."/>
            <person name="Munot H."/>
            <person name="Antony C.P."/>
            <person name="Dhotre D.P."/>
            <person name="Murrell J.C."/>
            <person name="Shouche Y.S."/>
        </authorList>
    </citation>
    <scope>NUCLEOTIDE SEQUENCE [LARGE SCALE GENOMIC DNA]</scope>
    <source>
        <strain evidence="1 2">MPL</strain>
    </source>
</reference>
<dbReference type="InterPro" id="IPR034242">
    <property type="entry name" value="MauL"/>
</dbReference>
<sequence>MDRLMKHLPALVMAVGFCTVVSAETMIDMQIHNHLQQPLPGAVIEIEVTEPEARSSTLHIIDQVNKAFVPEFLVIKAGDEIDFPNSDNIRHHVYSFSEAKTFELRLYADRPERPVDFPNPGVVLIGCNIHDSMIGYIYVANSRNVAVSDETGRARLSVPEGLEAVTVTIWHPEQSSSPELRRTEKFTQDDLTALISLSVETLDVLPARDTFGDKFSSVQ</sequence>
<dbReference type="STRING" id="1286106.MPL1_06612"/>
<dbReference type="eggNOG" id="COG3794">
    <property type="taxonomic scope" value="Bacteria"/>
</dbReference>
<dbReference type="InterPro" id="IPR008972">
    <property type="entry name" value="Cupredoxin"/>
</dbReference>